<proteinExistence type="predicted"/>
<feature type="transmembrane region" description="Helical" evidence="6">
    <location>
        <begin position="112"/>
        <end position="134"/>
    </location>
</feature>
<organism evidence="7 8">
    <name type="scientific">Scleroderma citrinum Foug A</name>
    <dbReference type="NCBI Taxonomy" id="1036808"/>
    <lineage>
        <taxon>Eukaryota</taxon>
        <taxon>Fungi</taxon>
        <taxon>Dikarya</taxon>
        <taxon>Basidiomycota</taxon>
        <taxon>Agaricomycotina</taxon>
        <taxon>Agaricomycetes</taxon>
        <taxon>Agaricomycetidae</taxon>
        <taxon>Boletales</taxon>
        <taxon>Sclerodermatineae</taxon>
        <taxon>Sclerodermataceae</taxon>
        <taxon>Scleroderma</taxon>
    </lineage>
</organism>
<dbReference type="Proteomes" id="UP000053989">
    <property type="component" value="Unassembled WGS sequence"/>
</dbReference>
<accession>A0A0C3A3R7</accession>
<dbReference type="PANTHER" id="PTHR43791:SF19">
    <property type="entry name" value="TRANSPORTER, PUTATIVE (AFU_ORTHOLOGUE AFUA_1G01812)-RELATED"/>
    <property type="match status" value="1"/>
</dbReference>
<evidence type="ECO:0008006" key="9">
    <source>
        <dbReference type="Google" id="ProtNLM"/>
    </source>
</evidence>
<evidence type="ECO:0000256" key="4">
    <source>
        <dbReference type="ARBA" id="ARBA00022989"/>
    </source>
</evidence>
<dbReference type="InterPro" id="IPR036259">
    <property type="entry name" value="MFS_trans_sf"/>
</dbReference>
<keyword evidence="8" id="KW-1185">Reference proteome</keyword>
<evidence type="ECO:0000313" key="7">
    <source>
        <dbReference type="EMBL" id="KIM68308.1"/>
    </source>
</evidence>
<evidence type="ECO:0000256" key="2">
    <source>
        <dbReference type="ARBA" id="ARBA00022448"/>
    </source>
</evidence>
<keyword evidence="3 6" id="KW-0812">Transmembrane</keyword>
<keyword evidence="2" id="KW-0813">Transport</keyword>
<feature type="transmembrane region" description="Helical" evidence="6">
    <location>
        <begin position="82"/>
        <end position="106"/>
    </location>
</feature>
<evidence type="ECO:0000256" key="6">
    <source>
        <dbReference type="SAM" id="Phobius"/>
    </source>
</evidence>
<feature type="transmembrane region" description="Helical" evidence="6">
    <location>
        <begin position="12"/>
        <end position="33"/>
    </location>
</feature>
<feature type="transmembrane region" description="Helical" evidence="6">
    <location>
        <begin position="141"/>
        <end position="160"/>
    </location>
</feature>
<gene>
    <name evidence="7" type="ORF">SCLCIDRAFT_1209735</name>
</gene>
<name>A0A0C3A3R7_9AGAM</name>
<evidence type="ECO:0000256" key="1">
    <source>
        <dbReference type="ARBA" id="ARBA00004141"/>
    </source>
</evidence>
<evidence type="ECO:0000313" key="8">
    <source>
        <dbReference type="Proteomes" id="UP000053989"/>
    </source>
</evidence>
<reference evidence="8" key="2">
    <citation type="submission" date="2015-01" db="EMBL/GenBank/DDBJ databases">
        <title>Evolutionary Origins and Diversification of the Mycorrhizal Mutualists.</title>
        <authorList>
            <consortium name="DOE Joint Genome Institute"/>
            <consortium name="Mycorrhizal Genomics Consortium"/>
            <person name="Kohler A."/>
            <person name="Kuo A."/>
            <person name="Nagy L.G."/>
            <person name="Floudas D."/>
            <person name="Copeland A."/>
            <person name="Barry K.W."/>
            <person name="Cichocki N."/>
            <person name="Veneault-Fourrey C."/>
            <person name="LaButti K."/>
            <person name="Lindquist E.A."/>
            <person name="Lipzen A."/>
            <person name="Lundell T."/>
            <person name="Morin E."/>
            <person name="Murat C."/>
            <person name="Riley R."/>
            <person name="Ohm R."/>
            <person name="Sun H."/>
            <person name="Tunlid A."/>
            <person name="Henrissat B."/>
            <person name="Grigoriev I.V."/>
            <person name="Hibbett D.S."/>
            <person name="Martin F."/>
        </authorList>
    </citation>
    <scope>NUCLEOTIDE SEQUENCE [LARGE SCALE GENOMIC DNA]</scope>
    <source>
        <strain evidence="8">Foug A</strain>
    </source>
</reference>
<dbReference type="GO" id="GO:0016020">
    <property type="term" value="C:membrane"/>
    <property type="evidence" value="ECO:0007669"/>
    <property type="project" value="UniProtKB-SubCell"/>
</dbReference>
<dbReference type="SUPFAM" id="SSF103473">
    <property type="entry name" value="MFS general substrate transporter"/>
    <property type="match status" value="1"/>
</dbReference>
<feature type="transmembrane region" description="Helical" evidence="6">
    <location>
        <begin position="223"/>
        <end position="244"/>
    </location>
</feature>
<dbReference type="EMBL" id="KN822010">
    <property type="protein sequence ID" value="KIM68308.1"/>
    <property type="molecule type" value="Genomic_DNA"/>
</dbReference>
<dbReference type="Gene3D" id="1.20.1250.20">
    <property type="entry name" value="MFS general substrate transporter like domains"/>
    <property type="match status" value="1"/>
</dbReference>
<dbReference type="PANTHER" id="PTHR43791">
    <property type="entry name" value="PERMEASE-RELATED"/>
    <property type="match status" value="1"/>
</dbReference>
<comment type="subcellular location">
    <subcellularLocation>
        <location evidence="1">Membrane</location>
        <topology evidence="1">Multi-pass membrane protein</topology>
    </subcellularLocation>
</comment>
<evidence type="ECO:0000256" key="3">
    <source>
        <dbReference type="ARBA" id="ARBA00022692"/>
    </source>
</evidence>
<dbReference type="AlphaFoldDB" id="A0A0C3A3R7"/>
<protein>
    <recommendedName>
        <fullName evidence="9">Major facilitator superfamily (MFS) profile domain-containing protein</fullName>
    </recommendedName>
</protein>
<keyword evidence="4 6" id="KW-1133">Transmembrane helix</keyword>
<reference evidence="7 8" key="1">
    <citation type="submission" date="2014-04" db="EMBL/GenBank/DDBJ databases">
        <authorList>
            <consortium name="DOE Joint Genome Institute"/>
            <person name="Kuo A."/>
            <person name="Kohler A."/>
            <person name="Nagy L.G."/>
            <person name="Floudas D."/>
            <person name="Copeland A."/>
            <person name="Barry K.W."/>
            <person name="Cichocki N."/>
            <person name="Veneault-Fourrey C."/>
            <person name="LaButti K."/>
            <person name="Lindquist E.A."/>
            <person name="Lipzen A."/>
            <person name="Lundell T."/>
            <person name="Morin E."/>
            <person name="Murat C."/>
            <person name="Sun H."/>
            <person name="Tunlid A."/>
            <person name="Henrissat B."/>
            <person name="Grigoriev I.V."/>
            <person name="Hibbett D.S."/>
            <person name="Martin F."/>
            <person name="Nordberg H.P."/>
            <person name="Cantor M.N."/>
            <person name="Hua S.X."/>
        </authorList>
    </citation>
    <scope>NUCLEOTIDE SEQUENCE [LARGE SCALE GENOMIC DNA]</scope>
    <source>
        <strain evidence="7 8">Foug A</strain>
    </source>
</reference>
<dbReference type="InParanoid" id="A0A0C3A3R7"/>
<evidence type="ECO:0000256" key="5">
    <source>
        <dbReference type="ARBA" id="ARBA00023136"/>
    </source>
</evidence>
<dbReference type="STRING" id="1036808.A0A0C3A3R7"/>
<dbReference type="GO" id="GO:0022857">
    <property type="term" value="F:transmembrane transporter activity"/>
    <property type="evidence" value="ECO:0007669"/>
    <property type="project" value="TreeGrafter"/>
</dbReference>
<keyword evidence="5 6" id="KW-0472">Membrane</keyword>
<dbReference type="OrthoDB" id="2962993at2759"/>
<sequence length="294" mass="32370">MDGVGGKPAWAWIFILEGLITVVAGAMSPWIIVDFPENASFLTEAERTVVIRRLQCDNQFSAVGERLKFKHIKKSFTEWKTYVGMLVFGAITMPAYALALFLPSIINEATPANLLTIPVYVAACIFVCIVGVLGDRYSQRGLFNLICLPVGATGFIILLASRDAKLSYFAVFLAASSWVANNIEGSSKRSVTLAMTIASGNVQGIVSSNIYRANQTPWYPIGHGIALMYVILAIIGTVILRYILKRENARRDRGERDEIIQGQEGGHITNGCFGSVEEAKREKGDEWSGYRYTL</sequence>
<dbReference type="HOGENOM" id="CLU_001265_0_3_1"/>